<reference evidence="1 2" key="1">
    <citation type="submission" date="2019-09" db="EMBL/GenBank/DDBJ databases">
        <title>A chromosome-level genome assembly of the Chinese tupelo Nyssa sinensis.</title>
        <authorList>
            <person name="Yang X."/>
            <person name="Kang M."/>
            <person name="Yang Y."/>
            <person name="Xiong H."/>
            <person name="Wang M."/>
            <person name="Zhang Z."/>
            <person name="Wang Z."/>
            <person name="Wu H."/>
            <person name="Ma T."/>
            <person name="Liu J."/>
            <person name="Xi Z."/>
        </authorList>
    </citation>
    <scope>NUCLEOTIDE SEQUENCE [LARGE SCALE GENOMIC DNA]</scope>
    <source>
        <strain evidence="1">J267</strain>
        <tissue evidence="1">Leaf</tissue>
    </source>
</reference>
<name>A0A5J5BXG3_9ASTE</name>
<dbReference type="PANTHER" id="PTHR32278:SF2">
    <property type="entry name" value="PROTEIN PHLOEM PROTEIN 2-LIKE A9"/>
    <property type="match status" value="1"/>
</dbReference>
<accession>A0A5J5BXG3</accession>
<evidence type="ECO:0000313" key="1">
    <source>
        <dbReference type="EMBL" id="KAA8547589.1"/>
    </source>
</evidence>
<dbReference type="Pfam" id="PF14299">
    <property type="entry name" value="PP2"/>
    <property type="match status" value="1"/>
</dbReference>
<keyword evidence="2" id="KW-1185">Reference proteome</keyword>
<dbReference type="EMBL" id="CM018032">
    <property type="protein sequence ID" value="KAA8547589.1"/>
    <property type="molecule type" value="Genomic_DNA"/>
</dbReference>
<protein>
    <recommendedName>
        <fullName evidence="3">Protein PHLOEM PROTEIN 2-LIKE A9-like</fullName>
    </recommendedName>
</protein>
<evidence type="ECO:0008006" key="3">
    <source>
        <dbReference type="Google" id="ProtNLM"/>
    </source>
</evidence>
<evidence type="ECO:0000313" key="2">
    <source>
        <dbReference type="Proteomes" id="UP000325577"/>
    </source>
</evidence>
<proteinExistence type="predicted"/>
<dbReference type="PANTHER" id="PTHR32278">
    <property type="entry name" value="F-BOX DOMAIN-CONTAINING PROTEIN"/>
    <property type="match status" value="1"/>
</dbReference>
<dbReference type="InterPro" id="IPR025886">
    <property type="entry name" value="PP2-like"/>
</dbReference>
<gene>
    <name evidence="1" type="ORF">F0562_004018</name>
</gene>
<dbReference type="OrthoDB" id="2107747at2759"/>
<dbReference type="AlphaFoldDB" id="A0A5J5BXG3"/>
<organism evidence="1 2">
    <name type="scientific">Nyssa sinensis</name>
    <dbReference type="NCBI Taxonomy" id="561372"/>
    <lineage>
        <taxon>Eukaryota</taxon>
        <taxon>Viridiplantae</taxon>
        <taxon>Streptophyta</taxon>
        <taxon>Embryophyta</taxon>
        <taxon>Tracheophyta</taxon>
        <taxon>Spermatophyta</taxon>
        <taxon>Magnoliopsida</taxon>
        <taxon>eudicotyledons</taxon>
        <taxon>Gunneridae</taxon>
        <taxon>Pentapetalae</taxon>
        <taxon>asterids</taxon>
        <taxon>Cornales</taxon>
        <taxon>Nyssaceae</taxon>
        <taxon>Nyssa</taxon>
    </lineage>
</organism>
<dbReference type="Proteomes" id="UP000325577">
    <property type="component" value="Linkage Group LG1"/>
</dbReference>
<sequence>MASNNPHYEADPRSKVLSYIRTLPDTTNGAKGLIVEPRGLDIVWGNDTRYWRMPENKPAELLQVCWLEVTCSIDIGTLKSARLEKPQIGFKLSLSSDAFGWSGCPIYIMAKIGKKGKYFWKKVDLQAIRGNTQEFDIPEDFCMDIVKDSPASDEKLYFGLYEVWSGKWKGGLQIHHAFLRESN</sequence>